<evidence type="ECO:0000256" key="1">
    <source>
        <dbReference type="SAM" id="MobiDB-lite"/>
    </source>
</evidence>
<name>A0A917I866_9HYPH</name>
<keyword evidence="2" id="KW-1133">Transmembrane helix</keyword>
<gene>
    <name evidence="4" type="ORF">GCM10007036_26530</name>
</gene>
<sequence length="335" mass="34459">MTLLKTSRPGRVLFTAAAIIALGLGAAEARPGKGGSFGSRGANTFSAPPSTATAPRTAAPIERSITQPGAPSMAGQTTGATRGGLFSKPGFGMGLMGGLLGAGLLGALMGNGFFGGLGGVMSFLGLIIQLALVFFVVRFAINWFRNRNGAPAPQRPAMAAAGAGPGDAPGMQRSALGGATGGAGFGGFGGAQPQPAPAVTPIEVAPADFESFEKLLGDINNAWDAENEGALRRFTTPEMASYFGQELADNAAKGLHDRVKDVKLQQGDLAEAWREGSTDYATVAMRFSVVNALFERASGKVVEGDPVKPQDVTEIWTFRRDAGDGWKLSAIQQQA</sequence>
<dbReference type="EMBL" id="BMES01000002">
    <property type="protein sequence ID" value="GGH21888.1"/>
    <property type="molecule type" value="Genomic_DNA"/>
</dbReference>
<proteinExistence type="predicted"/>
<organism evidence="4 5">
    <name type="scientific">Alsobacter metallidurans</name>
    <dbReference type="NCBI Taxonomy" id="340221"/>
    <lineage>
        <taxon>Bacteria</taxon>
        <taxon>Pseudomonadati</taxon>
        <taxon>Pseudomonadota</taxon>
        <taxon>Alphaproteobacteria</taxon>
        <taxon>Hyphomicrobiales</taxon>
        <taxon>Alsobacteraceae</taxon>
        <taxon>Alsobacter</taxon>
    </lineage>
</organism>
<dbReference type="Proteomes" id="UP000603912">
    <property type="component" value="Unassembled WGS sequence"/>
</dbReference>
<dbReference type="SUPFAM" id="SSF54427">
    <property type="entry name" value="NTF2-like"/>
    <property type="match status" value="1"/>
</dbReference>
<dbReference type="RefSeq" id="WP_188518231.1">
    <property type="nucleotide sequence ID" value="NZ_BMES01000002.1"/>
</dbReference>
<keyword evidence="2" id="KW-0812">Transmembrane</keyword>
<accession>A0A917I866</accession>
<dbReference type="SMART" id="SM00978">
    <property type="entry name" value="Tim44"/>
    <property type="match status" value="1"/>
</dbReference>
<dbReference type="Gene3D" id="3.10.450.240">
    <property type="match status" value="1"/>
</dbReference>
<dbReference type="InterPro" id="IPR007379">
    <property type="entry name" value="Tim44-like_dom"/>
</dbReference>
<keyword evidence="5" id="KW-1185">Reference proteome</keyword>
<feature type="transmembrane region" description="Helical" evidence="2">
    <location>
        <begin position="90"/>
        <end position="108"/>
    </location>
</feature>
<evidence type="ECO:0000313" key="4">
    <source>
        <dbReference type="EMBL" id="GGH21888.1"/>
    </source>
</evidence>
<keyword evidence="2" id="KW-0472">Membrane</keyword>
<dbReference type="PANTHER" id="PTHR41542:SF1">
    <property type="entry name" value="BLL5807 PROTEIN"/>
    <property type="match status" value="1"/>
</dbReference>
<protein>
    <submittedName>
        <fullName evidence="4">Membrane protein</fullName>
    </submittedName>
</protein>
<evidence type="ECO:0000313" key="5">
    <source>
        <dbReference type="Proteomes" id="UP000603912"/>
    </source>
</evidence>
<comment type="caution">
    <text evidence="4">The sequence shown here is derived from an EMBL/GenBank/DDBJ whole genome shotgun (WGS) entry which is preliminary data.</text>
</comment>
<dbReference type="AlphaFoldDB" id="A0A917I866"/>
<dbReference type="Pfam" id="PF04280">
    <property type="entry name" value="Tim44"/>
    <property type="match status" value="1"/>
</dbReference>
<feature type="region of interest" description="Disordered" evidence="1">
    <location>
        <begin position="37"/>
        <end position="58"/>
    </location>
</feature>
<reference evidence="4" key="1">
    <citation type="journal article" date="2014" name="Int. J. Syst. Evol. Microbiol.">
        <title>Complete genome sequence of Corynebacterium casei LMG S-19264T (=DSM 44701T), isolated from a smear-ripened cheese.</title>
        <authorList>
            <consortium name="US DOE Joint Genome Institute (JGI-PGF)"/>
            <person name="Walter F."/>
            <person name="Albersmeier A."/>
            <person name="Kalinowski J."/>
            <person name="Ruckert C."/>
        </authorList>
    </citation>
    <scope>NUCLEOTIDE SEQUENCE</scope>
    <source>
        <strain evidence="4">CGMCC 1.12214</strain>
    </source>
</reference>
<feature type="compositionally biased region" description="Low complexity" evidence="1">
    <location>
        <begin position="42"/>
        <end position="58"/>
    </location>
</feature>
<feature type="domain" description="Tim44-like" evidence="3">
    <location>
        <begin position="189"/>
        <end position="333"/>
    </location>
</feature>
<feature type="transmembrane region" description="Helical" evidence="2">
    <location>
        <begin position="120"/>
        <end position="141"/>
    </location>
</feature>
<dbReference type="InterPro" id="IPR032710">
    <property type="entry name" value="NTF2-like_dom_sf"/>
</dbReference>
<evidence type="ECO:0000256" key="2">
    <source>
        <dbReference type="SAM" id="Phobius"/>
    </source>
</evidence>
<reference evidence="4" key="2">
    <citation type="submission" date="2020-09" db="EMBL/GenBank/DDBJ databases">
        <authorList>
            <person name="Sun Q."/>
            <person name="Zhou Y."/>
        </authorList>
    </citation>
    <scope>NUCLEOTIDE SEQUENCE</scope>
    <source>
        <strain evidence="4">CGMCC 1.12214</strain>
    </source>
</reference>
<dbReference type="PANTHER" id="PTHR41542">
    <property type="entry name" value="BLL5807 PROTEIN"/>
    <property type="match status" value="1"/>
</dbReference>
<evidence type="ECO:0000259" key="3">
    <source>
        <dbReference type="SMART" id="SM00978"/>
    </source>
</evidence>